<dbReference type="HOGENOM" id="CLU_018539_4_1_1"/>
<evidence type="ECO:0000256" key="7">
    <source>
        <dbReference type="ARBA" id="ARBA00023159"/>
    </source>
</evidence>
<dbReference type="KEGG" id="mlr:MELLADRAFT_79843"/>
<proteinExistence type="inferred from homology"/>
<dbReference type="AlphaFoldDB" id="F4SDG4"/>
<evidence type="ECO:0000313" key="15">
    <source>
        <dbReference type="EMBL" id="EGF97312.1"/>
    </source>
</evidence>
<feature type="region of interest" description="Disordered" evidence="13">
    <location>
        <begin position="409"/>
        <end position="449"/>
    </location>
</feature>
<comment type="similarity">
    <text evidence="2">Belongs to the SWC4 family.</text>
</comment>
<feature type="compositionally biased region" description="Basic and acidic residues" evidence="13">
    <location>
        <begin position="482"/>
        <end position="491"/>
    </location>
</feature>
<dbReference type="InParanoid" id="F4SDG4"/>
<sequence length="491" mass="56870">MEQDLFKLIGNKSASLTLETLKHNQNKSKPSPSTSASTAKWNLIDIANPARKVQLKVKHWVRSDKPSVSPFSKFNTSSNLYTYSTEEYYHYLRDDDWTKEETDYLFSLLKDYDLRFPVISDRYDFLGSSRSIDDLKSRYYSICQKLILNRPSNSSGEPLDEMSKKQLIQSYHFDKNREIERKKQVKRLMNRSLNQIQEENFLYIETRRFEQSVEKRNQERHELMKLIGGLPFEIYNQLKQWPDVDTINQDESNANETNKSNTLQENNSTKHKTNKSNKTQDQSFEDLSVDPVEQLNPTDATHISRDTSNDAKNCIYRFNHALPYHHPSVTLRSSRIHQPKSAAYATRINSILTELEIPTNISTPKPLIMATRENVESYTSLLGSANKLSELKRHVDKVESDLRNLRRRKESLLGPTQKTLESQELDSKPVLIDDQTQTQTETSVNLPDSIQSQPTTLLTINLFLEQKKRSVSVASSESLTGEEPRKKARQE</sequence>
<evidence type="ECO:0000259" key="14">
    <source>
        <dbReference type="SMART" id="SM00717"/>
    </source>
</evidence>
<dbReference type="STRING" id="747676.F4SDG4"/>
<comment type="function">
    <text evidence="11">Component of the SWR1 complex which mediates the ATP-dependent exchange of histone H2A for the H2A variant HZT1 leading to transcriptional regulation of selected genes by chromatin remodeling. Component of the NuA4 histone acetyltransferase complex which is involved in transcriptional activation of selected genes principally by acetylation of nucleosomal histone H4 and H2A. The NuA4 complex is also involved in DNA repair.</text>
</comment>
<evidence type="ECO:0000256" key="5">
    <source>
        <dbReference type="ARBA" id="ARBA00022853"/>
    </source>
</evidence>
<evidence type="ECO:0000256" key="10">
    <source>
        <dbReference type="ARBA" id="ARBA00023242"/>
    </source>
</evidence>
<evidence type="ECO:0000256" key="4">
    <source>
        <dbReference type="ARBA" id="ARBA00022763"/>
    </source>
</evidence>
<keyword evidence="9" id="KW-0234">DNA repair</keyword>
<keyword evidence="8" id="KW-0804">Transcription</keyword>
<dbReference type="InterPro" id="IPR001005">
    <property type="entry name" value="SANT/Myb"/>
</dbReference>
<keyword evidence="6" id="KW-0805">Transcription regulation</keyword>
<name>F4SDG4_MELLP</name>
<feature type="compositionally biased region" description="Polar residues" evidence="13">
    <location>
        <begin position="434"/>
        <end position="449"/>
    </location>
</feature>
<dbReference type="GO" id="GO:0006338">
    <property type="term" value="P:chromatin remodeling"/>
    <property type="evidence" value="ECO:0007669"/>
    <property type="project" value="InterPro"/>
</dbReference>
<dbReference type="OrthoDB" id="19740at2759"/>
<feature type="region of interest" description="Disordered" evidence="13">
    <location>
        <begin position="469"/>
        <end position="491"/>
    </location>
</feature>
<dbReference type="PANTHER" id="PTHR12855:SF10">
    <property type="entry name" value="DNA METHYLTRANSFERASE 1-ASSOCIATED PROTEIN 1"/>
    <property type="match status" value="1"/>
</dbReference>
<dbReference type="GeneID" id="18933326"/>
<dbReference type="InterPro" id="IPR032563">
    <property type="entry name" value="DAMP1_SANT-like"/>
</dbReference>
<organism evidence="16">
    <name type="scientific">Melampsora larici-populina (strain 98AG31 / pathotype 3-4-7)</name>
    <name type="common">Poplar leaf rust fungus</name>
    <dbReference type="NCBI Taxonomy" id="747676"/>
    <lineage>
        <taxon>Eukaryota</taxon>
        <taxon>Fungi</taxon>
        <taxon>Dikarya</taxon>
        <taxon>Basidiomycota</taxon>
        <taxon>Pucciniomycotina</taxon>
        <taxon>Pucciniomycetes</taxon>
        <taxon>Pucciniales</taxon>
        <taxon>Melampsoraceae</taxon>
        <taxon>Melampsora</taxon>
    </lineage>
</organism>
<comment type="subcellular location">
    <subcellularLocation>
        <location evidence="1">Nucleus</location>
    </subcellularLocation>
</comment>
<evidence type="ECO:0000256" key="2">
    <source>
        <dbReference type="ARBA" id="ARBA00006918"/>
    </source>
</evidence>
<evidence type="ECO:0000256" key="12">
    <source>
        <dbReference type="ARBA" id="ARBA00038745"/>
    </source>
</evidence>
<evidence type="ECO:0000256" key="11">
    <source>
        <dbReference type="ARBA" id="ARBA00025264"/>
    </source>
</evidence>
<accession>F4SDG4</accession>
<keyword evidence="4" id="KW-0227">DNA damage</keyword>
<evidence type="ECO:0000256" key="3">
    <source>
        <dbReference type="ARBA" id="ARBA00019132"/>
    </source>
</evidence>
<dbReference type="SMART" id="SM00717">
    <property type="entry name" value="SANT"/>
    <property type="match status" value="1"/>
</dbReference>
<dbReference type="VEuPathDB" id="FungiDB:MELLADRAFT_79843"/>
<feature type="region of interest" description="Disordered" evidence="13">
    <location>
        <begin position="248"/>
        <end position="285"/>
    </location>
</feature>
<dbReference type="GO" id="GO:0000812">
    <property type="term" value="C:Swr1 complex"/>
    <property type="evidence" value="ECO:0007669"/>
    <property type="project" value="TreeGrafter"/>
</dbReference>
<dbReference type="GO" id="GO:0006281">
    <property type="term" value="P:DNA repair"/>
    <property type="evidence" value="ECO:0007669"/>
    <property type="project" value="UniProtKB-KW"/>
</dbReference>
<evidence type="ECO:0000256" key="13">
    <source>
        <dbReference type="SAM" id="MobiDB-lite"/>
    </source>
</evidence>
<dbReference type="PANTHER" id="PTHR12855">
    <property type="entry name" value="DNA METHYLTRANSFERASE 1-ASSOCIATED PROTEIN 1 FAMILY MEMBER"/>
    <property type="match status" value="1"/>
</dbReference>
<dbReference type="GO" id="GO:0003714">
    <property type="term" value="F:transcription corepressor activity"/>
    <property type="evidence" value="ECO:0007669"/>
    <property type="project" value="TreeGrafter"/>
</dbReference>
<evidence type="ECO:0000256" key="6">
    <source>
        <dbReference type="ARBA" id="ARBA00023015"/>
    </source>
</evidence>
<keyword evidence="10" id="KW-0539">Nucleus</keyword>
<protein>
    <recommendedName>
        <fullName evidence="3">SWR1-complex protein 4</fullName>
    </recommendedName>
</protein>
<evidence type="ECO:0000256" key="8">
    <source>
        <dbReference type="ARBA" id="ARBA00023163"/>
    </source>
</evidence>
<dbReference type="eggNOG" id="KOG2656">
    <property type="taxonomic scope" value="Eukaryota"/>
</dbReference>
<keyword evidence="5" id="KW-0156">Chromatin regulator</keyword>
<evidence type="ECO:0000313" key="16">
    <source>
        <dbReference type="Proteomes" id="UP000001072"/>
    </source>
</evidence>
<dbReference type="Gene3D" id="1.10.10.60">
    <property type="entry name" value="Homeodomain-like"/>
    <property type="match status" value="1"/>
</dbReference>
<dbReference type="FunCoup" id="F4SDG4">
    <property type="interactions" value="551"/>
</dbReference>
<dbReference type="InterPro" id="IPR027109">
    <property type="entry name" value="Swc4/Dmap1"/>
</dbReference>
<dbReference type="EMBL" id="GL883255">
    <property type="protein sequence ID" value="EGF97312.1"/>
    <property type="molecule type" value="Genomic_DNA"/>
</dbReference>
<dbReference type="FunFam" id="1.10.10.60:FF:000521">
    <property type="entry name" value="SWR1-complex protein 4"/>
    <property type="match status" value="1"/>
</dbReference>
<dbReference type="GO" id="GO:0035267">
    <property type="term" value="C:NuA4 histone acetyltransferase complex"/>
    <property type="evidence" value="ECO:0007669"/>
    <property type="project" value="InterPro"/>
</dbReference>
<evidence type="ECO:0000256" key="9">
    <source>
        <dbReference type="ARBA" id="ARBA00023204"/>
    </source>
</evidence>
<dbReference type="RefSeq" id="XP_007419421.1">
    <property type="nucleotide sequence ID" value="XM_007419359.1"/>
</dbReference>
<keyword evidence="16" id="KW-1185">Reference proteome</keyword>
<reference evidence="16" key="1">
    <citation type="journal article" date="2011" name="Proc. Natl. Acad. Sci. U.S.A.">
        <title>Obligate biotrophy features unraveled by the genomic analysis of rust fungi.</title>
        <authorList>
            <person name="Duplessis S."/>
            <person name="Cuomo C.A."/>
            <person name="Lin Y.-C."/>
            <person name="Aerts A."/>
            <person name="Tisserant E."/>
            <person name="Veneault-Fourrey C."/>
            <person name="Joly D.L."/>
            <person name="Hacquard S."/>
            <person name="Amselem J."/>
            <person name="Cantarel B.L."/>
            <person name="Chiu R."/>
            <person name="Coutinho P.M."/>
            <person name="Feau N."/>
            <person name="Field M."/>
            <person name="Frey P."/>
            <person name="Gelhaye E."/>
            <person name="Goldberg J."/>
            <person name="Grabherr M.G."/>
            <person name="Kodira C.D."/>
            <person name="Kohler A."/>
            <person name="Kuees U."/>
            <person name="Lindquist E.A."/>
            <person name="Lucas S.M."/>
            <person name="Mago R."/>
            <person name="Mauceli E."/>
            <person name="Morin E."/>
            <person name="Murat C."/>
            <person name="Pangilinan J.L."/>
            <person name="Park R."/>
            <person name="Pearson M."/>
            <person name="Quesneville H."/>
            <person name="Rouhier N."/>
            <person name="Sakthikumar S."/>
            <person name="Salamov A.A."/>
            <person name="Schmutz J."/>
            <person name="Selles B."/>
            <person name="Shapiro H."/>
            <person name="Tanguay P."/>
            <person name="Tuskan G.A."/>
            <person name="Henrissat B."/>
            <person name="Van de Peer Y."/>
            <person name="Rouze P."/>
            <person name="Ellis J.G."/>
            <person name="Dodds P.N."/>
            <person name="Schein J.E."/>
            <person name="Zhong S."/>
            <person name="Hamelin R.C."/>
            <person name="Grigoriev I.V."/>
            <person name="Szabo L.J."/>
            <person name="Martin F."/>
        </authorList>
    </citation>
    <scope>NUCLEOTIDE SEQUENCE [LARGE SCALE GENOMIC DNA]</scope>
    <source>
        <strain evidence="16">98AG31 / pathotype 3-4-7</strain>
    </source>
</reference>
<feature type="domain" description="Myb-like" evidence="14">
    <location>
        <begin position="93"/>
        <end position="145"/>
    </location>
</feature>
<dbReference type="Proteomes" id="UP000001072">
    <property type="component" value="Unassembled WGS sequence"/>
</dbReference>
<comment type="subunit">
    <text evidence="12">Component of the SWR1 chromatin-remodeling complex and of the NuA4 histone acetyltransferase complex.</text>
</comment>
<dbReference type="GO" id="GO:0000122">
    <property type="term" value="P:negative regulation of transcription by RNA polymerase II"/>
    <property type="evidence" value="ECO:0007669"/>
    <property type="project" value="TreeGrafter"/>
</dbReference>
<dbReference type="Pfam" id="PF16282">
    <property type="entry name" value="SANT_DAMP1_like"/>
    <property type="match status" value="1"/>
</dbReference>
<feature type="compositionally biased region" description="Polar residues" evidence="13">
    <location>
        <begin position="248"/>
        <end position="265"/>
    </location>
</feature>
<keyword evidence="7" id="KW-0010">Activator</keyword>
<evidence type="ECO:0000256" key="1">
    <source>
        <dbReference type="ARBA" id="ARBA00004123"/>
    </source>
</evidence>
<gene>
    <name evidence="15" type="ORF">MELLADRAFT_79843</name>
</gene>